<sequence length="106" mass="11603">MGKNTSVIVAVAGQDGADSSGYDADLTINVDATGESSVCTWFIDTQSDTQAQRRPVPYLWIMVSVSINDVNQGQIVGRESGSYPCCVRKFRCTWVSDFVFMNQATH</sequence>
<evidence type="ECO:0000313" key="2">
    <source>
        <dbReference type="Proteomes" id="UP000499080"/>
    </source>
</evidence>
<name>A0A4Y2U6R0_ARAVE</name>
<keyword evidence="2" id="KW-1185">Reference proteome</keyword>
<accession>A0A4Y2U6R0</accession>
<gene>
    <name evidence="1" type="ORF">AVEN_135722_1</name>
</gene>
<evidence type="ECO:0000313" key="1">
    <source>
        <dbReference type="EMBL" id="GBO07724.1"/>
    </source>
</evidence>
<dbReference type="Proteomes" id="UP000499080">
    <property type="component" value="Unassembled WGS sequence"/>
</dbReference>
<dbReference type="EMBL" id="BGPR01033680">
    <property type="protein sequence ID" value="GBO07724.1"/>
    <property type="molecule type" value="Genomic_DNA"/>
</dbReference>
<reference evidence="1 2" key="1">
    <citation type="journal article" date="2019" name="Sci. Rep.">
        <title>Orb-weaving spider Araneus ventricosus genome elucidates the spidroin gene catalogue.</title>
        <authorList>
            <person name="Kono N."/>
            <person name="Nakamura H."/>
            <person name="Ohtoshi R."/>
            <person name="Moran D.A.P."/>
            <person name="Shinohara A."/>
            <person name="Yoshida Y."/>
            <person name="Fujiwara M."/>
            <person name="Mori M."/>
            <person name="Tomita M."/>
            <person name="Arakawa K."/>
        </authorList>
    </citation>
    <scope>NUCLEOTIDE SEQUENCE [LARGE SCALE GENOMIC DNA]</scope>
</reference>
<comment type="caution">
    <text evidence="1">The sequence shown here is derived from an EMBL/GenBank/DDBJ whole genome shotgun (WGS) entry which is preliminary data.</text>
</comment>
<organism evidence="1 2">
    <name type="scientific">Araneus ventricosus</name>
    <name type="common">Orbweaver spider</name>
    <name type="synonym">Epeira ventricosa</name>
    <dbReference type="NCBI Taxonomy" id="182803"/>
    <lineage>
        <taxon>Eukaryota</taxon>
        <taxon>Metazoa</taxon>
        <taxon>Ecdysozoa</taxon>
        <taxon>Arthropoda</taxon>
        <taxon>Chelicerata</taxon>
        <taxon>Arachnida</taxon>
        <taxon>Araneae</taxon>
        <taxon>Araneomorphae</taxon>
        <taxon>Entelegynae</taxon>
        <taxon>Araneoidea</taxon>
        <taxon>Araneidae</taxon>
        <taxon>Araneus</taxon>
    </lineage>
</organism>
<dbReference type="AlphaFoldDB" id="A0A4Y2U6R0"/>
<proteinExistence type="predicted"/>
<protein>
    <submittedName>
        <fullName evidence="1">Uncharacterized protein</fullName>
    </submittedName>
</protein>